<accession>A0A183AHA7</accession>
<evidence type="ECO:0000313" key="4">
    <source>
        <dbReference type="WBParaSite" id="ECPE_0000635501-mRNA-1"/>
    </source>
</evidence>
<dbReference type="OrthoDB" id="10027521at2759"/>
<organism evidence="4">
    <name type="scientific">Echinostoma caproni</name>
    <dbReference type="NCBI Taxonomy" id="27848"/>
    <lineage>
        <taxon>Eukaryota</taxon>
        <taxon>Metazoa</taxon>
        <taxon>Spiralia</taxon>
        <taxon>Lophotrochozoa</taxon>
        <taxon>Platyhelminthes</taxon>
        <taxon>Trematoda</taxon>
        <taxon>Digenea</taxon>
        <taxon>Plagiorchiida</taxon>
        <taxon>Echinostomata</taxon>
        <taxon>Echinostomatoidea</taxon>
        <taxon>Echinostomatidae</taxon>
        <taxon>Echinostoma</taxon>
    </lineage>
</organism>
<feature type="coiled-coil region" evidence="1">
    <location>
        <begin position="104"/>
        <end position="138"/>
    </location>
</feature>
<dbReference type="AlphaFoldDB" id="A0A183AHA7"/>
<protein>
    <submittedName>
        <fullName evidence="4">I/LWEQ domain-containing protein</fullName>
    </submittedName>
</protein>
<dbReference type="Proteomes" id="UP000272942">
    <property type="component" value="Unassembled WGS sequence"/>
</dbReference>
<gene>
    <name evidence="2" type="ORF">ECPE_LOCUS6342</name>
</gene>
<sequence>MLKVALDKSQGHIAVLEKRHSTTEQHLNEALGKLASSAEQMAKLASVGAGQSAENERLKQQLRATQARSADLSATLNSLRAMKPVEVPSENVSKLLFLCTDIFQKELQTKIESIEKDRQSLREQCVQLSERLNSALAAAKLLQSSSEKKNAYAIREQALSAEMCALFVFGENKVNNMNSATVHAAAAAAAAAVAITVTVSLHQVSRLSAELVQLRQAADARIRALRARLQATAEETFLRNTREAKVKQLNTAAIVYANEVYGGPPIGANRTNVGMEWSYECLYQVIILKYHKQESVLCQSHPFGTCWAREEHRIEVKSVCYGEWGSEVRVSQIRRNII</sequence>
<evidence type="ECO:0000313" key="2">
    <source>
        <dbReference type="EMBL" id="VDP78127.1"/>
    </source>
</evidence>
<dbReference type="WBParaSite" id="ECPE_0000635501-mRNA-1">
    <property type="protein sequence ID" value="ECPE_0000635501-mRNA-1"/>
    <property type="gene ID" value="ECPE_0000635501"/>
</dbReference>
<evidence type="ECO:0000313" key="3">
    <source>
        <dbReference type="Proteomes" id="UP000272942"/>
    </source>
</evidence>
<reference evidence="2 3" key="2">
    <citation type="submission" date="2018-11" db="EMBL/GenBank/DDBJ databases">
        <authorList>
            <consortium name="Pathogen Informatics"/>
        </authorList>
    </citation>
    <scope>NUCLEOTIDE SEQUENCE [LARGE SCALE GENOMIC DNA]</scope>
    <source>
        <strain evidence="2 3">Egypt</strain>
    </source>
</reference>
<evidence type="ECO:0000256" key="1">
    <source>
        <dbReference type="SAM" id="Coils"/>
    </source>
</evidence>
<proteinExistence type="predicted"/>
<keyword evidence="3" id="KW-1185">Reference proteome</keyword>
<reference evidence="4" key="1">
    <citation type="submission" date="2016-06" db="UniProtKB">
        <authorList>
            <consortium name="WormBaseParasite"/>
        </authorList>
    </citation>
    <scope>IDENTIFICATION</scope>
</reference>
<keyword evidence="1" id="KW-0175">Coiled coil</keyword>
<dbReference type="EMBL" id="UZAN01043336">
    <property type="protein sequence ID" value="VDP78127.1"/>
    <property type="molecule type" value="Genomic_DNA"/>
</dbReference>
<name>A0A183AHA7_9TREM</name>